<accession>A0A655CRH7</accession>
<sequence length="87" mass="9787">MAAGKNFSPSGDSFTTREVRSKRETSIWLSISLIKPLTAPCVMHRYLLAAVKLRKSATARNARNCRIVKFICHLCYPFTERILSQAG</sequence>
<evidence type="ECO:0000313" key="2">
    <source>
        <dbReference type="EMBL" id="CNU24488.1"/>
    </source>
</evidence>
<proteinExistence type="predicted"/>
<dbReference type="AlphaFoldDB" id="A0A655CRH7"/>
<dbReference type="EMBL" id="CQPA01000015">
    <property type="protein sequence ID" value="CNU24488.1"/>
    <property type="molecule type" value="Genomic_DNA"/>
</dbReference>
<organism evidence="2 3">
    <name type="scientific">Salmonella enterica subsp. enterica serovar Bovismorbificans</name>
    <dbReference type="NCBI Taxonomy" id="58097"/>
    <lineage>
        <taxon>Bacteria</taxon>
        <taxon>Pseudomonadati</taxon>
        <taxon>Pseudomonadota</taxon>
        <taxon>Gammaproteobacteria</taxon>
        <taxon>Enterobacterales</taxon>
        <taxon>Enterobacteriaceae</taxon>
        <taxon>Salmonella</taxon>
    </lineage>
</organism>
<reference evidence="2 3" key="1">
    <citation type="submission" date="2015-03" db="EMBL/GenBank/DDBJ databases">
        <authorList>
            <consortium name="Pathogen Informatics"/>
        </authorList>
    </citation>
    <scope>NUCLEOTIDE SEQUENCE [LARGE SCALE GENOMIC DNA]</scope>
    <source>
        <strain evidence="2 3">A1104</strain>
    </source>
</reference>
<protein>
    <submittedName>
        <fullName evidence="2">Uncharacterized protein</fullName>
    </submittedName>
</protein>
<feature type="region of interest" description="Disordered" evidence="1">
    <location>
        <begin position="1"/>
        <end position="23"/>
    </location>
</feature>
<dbReference type="Proteomes" id="UP000041314">
    <property type="component" value="Unassembled WGS sequence"/>
</dbReference>
<evidence type="ECO:0000313" key="3">
    <source>
        <dbReference type="Proteomes" id="UP000041314"/>
    </source>
</evidence>
<name>A0A655CRH7_SALET</name>
<gene>
    <name evidence="2" type="ORF">ERS008198_02291</name>
</gene>
<evidence type="ECO:0000256" key="1">
    <source>
        <dbReference type="SAM" id="MobiDB-lite"/>
    </source>
</evidence>